<dbReference type="InterPro" id="IPR002219">
    <property type="entry name" value="PKC_DAG/PE"/>
</dbReference>
<dbReference type="Proteomes" id="UP000014978">
    <property type="component" value="Unassembled WGS sequence"/>
</dbReference>
<dbReference type="PROSITE" id="PS01359">
    <property type="entry name" value="ZF_PHD_1"/>
    <property type="match status" value="1"/>
</dbReference>
<feature type="active site" description="Proton donor/acceptor" evidence="8">
    <location>
        <position position="300"/>
    </location>
</feature>
<evidence type="ECO:0000256" key="1">
    <source>
        <dbReference type="ARBA" id="ARBA00010107"/>
    </source>
</evidence>
<dbReference type="GO" id="GO:0004402">
    <property type="term" value="F:histone acetyltransferase activity"/>
    <property type="evidence" value="ECO:0007669"/>
    <property type="project" value="InterPro"/>
</dbReference>
<dbReference type="GO" id="GO:0008270">
    <property type="term" value="F:zinc ion binding"/>
    <property type="evidence" value="ECO:0007669"/>
    <property type="project" value="UniProtKB-KW"/>
</dbReference>
<evidence type="ECO:0000256" key="7">
    <source>
        <dbReference type="ARBA" id="ARBA00022990"/>
    </source>
</evidence>
<evidence type="ECO:0000256" key="3">
    <source>
        <dbReference type="ARBA" id="ARBA00022679"/>
    </source>
</evidence>
<evidence type="ECO:0000256" key="5">
    <source>
        <dbReference type="ARBA" id="ARBA00022771"/>
    </source>
</evidence>
<keyword evidence="5" id="KW-0863">Zinc-finger</keyword>
<dbReference type="Gene3D" id="3.30.60.60">
    <property type="entry name" value="N-acetyl transferase-like"/>
    <property type="match status" value="1"/>
</dbReference>
<dbReference type="HOGENOM" id="CLU_708179_0_0_1"/>
<dbReference type="Gene3D" id="3.40.630.30">
    <property type="match status" value="1"/>
</dbReference>
<dbReference type="InParanoid" id="S7W8Y7"/>
<keyword evidence="6" id="KW-0862">Zinc</keyword>
<dbReference type="PROSITE" id="PS51726">
    <property type="entry name" value="MYST_HAT"/>
    <property type="match status" value="1"/>
</dbReference>
<dbReference type="GO" id="GO:0000785">
    <property type="term" value="C:chromatin"/>
    <property type="evidence" value="ECO:0007669"/>
    <property type="project" value="TreeGrafter"/>
</dbReference>
<comment type="similarity">
    <text evidence="1">Belongs to the MYST (SAS/MOZ) family.</text>
</comment>
<name>S7W8Y7_SPRLO</name>
<evidence type="ECO:0000313" key="11">
    <source>
        <dbReference type="EMBL" id="EPR79331.1"/>
    </source>
</evidence>
<gene>
    <name evidence="11" type="ORF">SLOPH_1363</name>
</gene>
<evidence type="ECO:0000313" key="12">
    <source>
        <dbReference type="Proteomes" id="UP000014978"/>
    </source>
</evidence>
<dbReference type="InterPro" id="IPR002717">
    <property type="entry name" value="HAT_MYST-type"/>
</dbReference>
<keyword evidence="3" id="KW-0808">Transferase</keyword>
<organism evidence="11 12">
    <name type="scientific">Spraguea lophii (strain 42_110)</name>
    <name type="common">Microsporidian parasite</name>
    <dbReference type="NCBI Taxonomy" id="1358809"/>
    <lineage>
        <taxon>Eukaryota</taxon>
        <taxon>Fungi</taxon>
        <taxon>Fungi incertae sedis</taxon>
        <taxon>Microsporidia</taxon>
        <taxon>Spragueidae</taxon>
        <taxon>Spraguea</taxon>
    </lineage>
</organism>
<evidence type="ECO:0000256" key="6">
    <source>
        <dbReference type="ARBA" id="ARBA00022833"/>
    </source>
</evidence>
<reference evidence="12" key="1">
    <citation type="journal article" date="2013" name="PLoS Genet.">
        <title>The genome of Spraguea lophii and the basis of host-microsporidian interactions.</title>
        <authorList>
            <person name="Campbell S.E."/>
            <person name="Williams T.A."/>
            <person name="Yousuf A."/>
            <person name="Soanes D.M."/>
            <person name="Paszkiewicz K.H."/>
            <person name="Williams B.A.P."/>
        </authorList>
    </citation>
    <scope>NUCLEOTIDE SEQUENCE [LARGE SCALE GENOMIC DNA]</scope>
    <source>
        <strain evidence="12">42_110</strain>
    </source>
</reference>
<dbReference type="GO" id="GO:0006357">
    <property type="term" value="P:regulation of transcription by RNA polymerase II"/>
    <property type="evidence" value="ECO:0007669"/>
    <property type="project" value="TreeGrafter"/>
</dbReference>
<dbReference type="GO" id="GO:0003712">
    <property type="term" value="F:transcription coregulator activity"/>
    <property type="evidence" value="ECO:0007669"/>
    <property type="project" value="TreeGrafter"/>
</dbReference>
<accession>S7W8Y7</accession>
<dbReference type="InterPro" id="IPR050603">
    <property type="entry name" value="MYST_HAT"/>
</dbReference>
<dbReference type="PROSITE" id="PS50081">
    <property type="entry name" value="ZF_DAG_PE_2"/>
    <property type="match status" value="1"/>
</dbReference>
<sequence>MAECSQCLKIIRKHKEQCLGCGQFFHDKCIEENTKSCFKCLKCSLCGNQATGDNIFICCLECKRYYHKKCNNKENGVGDCVLCIEDKYKSLPIETLFKIEVNNLNTIEKIEDENFKEKTSEILRMAEYDMLGHHKITIFLGKNQMNAIYKPPYTFSGAKIYLCHTCLEKYDEELTLKRHRIKCEYNTPPGKIIYEEKRQDLKVFEIDGKTEKIFCRNLCILGKAFIGHKTLYYDVELFVFYVLTSNGEMVGYFSREKESISFNLSCVVVLPCYQGMGFGYFLVDLSYNLFQALNKIGTPEKPLSDSAQFLYNRYWMYKLYNYLEGCKNTLSLQKISSNLSMTVDDVIIGLELLGFLKKEDKYKIKVESKRMKPIRLIDKNLLVCKTSEFK</sequence>
<dbReference type="VEuPathDB" id="MicrosporidiaDB:SLOPH_1363"/>
<proteinExistence type="inferred from homology"/>
<dbReference type="GO" id="GO:0005634">
    <property type="term" value="C:nucleus"/>
    <property type="evidence" value="ECO:0007669"/>
    <property type="project" value="TreeGrafter"/>
</dbReference>
<feature type="domain" description="MYST-type HAT" evidence="10">
    <location>
        <begin position="121"/>
        <end position="373"/>
    </location>
</feature>
<protein>
    <recommendedName>
        <fullName evidence="2">histone acetyltransferase</fullName>
        <ecNumber evidence="2">2.3.1.48</ecNumber>
    </recommendedName>
</protein>
<evidence type="ECO:0000256" key="2">
    <source>
        <dbReference type="ARBA" id="ARBA00013184"/>
    </source>
</evidence>
<keyword evidence="12" id="KW-1185">Reference proteome</keyword>
<dbReference type="OrthoDB" id="787137at2759"/>
<evidence type="ECO:0000259" key="9">
    <source>
        <dbReference type="PROSITE" id="PS50081"/>
    </source>
</evidence>
<feature type="domain" description="Phorbol-ester/DAG-type" evidence="9">
    <location>
        <begin position="1"/>
        <end position="37"/>
    </location>
</feature>
<dbReference type="InterPro" id="IPR036388">
    <property type="entry name" value="WH-like_DNA-bd_sf"/>
</dbReference>
<dbReference type="EC" id="2.3.1.48" evidence="2"/>
<dbReference type="AlphaFoldDB" id="S7W8Y7"/>
<keyword evidence="4" id="KW-0479">Metal-binding</keyword>
<keyword evidence="7" id="KW-0007">Acetylation</keyword>
<dbReference type="STRING" id="1358809.S7W8Y7"/>
<dbReference type="GO" id="GO:0003682">
    <property type="term" value="F:chromatin binding"/>
    <property type="evidence" value="ECO:0007669"/>
    <property type="project" value="TreeGrafter"/>
</dbReference>
<dbReference type="SUPFAM" id="SSF55729">
    <property type="entry name" value="Acyl-CoA N-acyltransferases (Nat)"/>
    <property type="match status" value="1"/>
</dbReference>
<dbReference type="OMA" id="IFCRNLC"/>
<comment type="caution">
    <text evidence="11">The sequence shown here is derived from an EMBL/GenBank/DDBJ whole genome shotgun (WGS) entry which is preliminary data.</text>
</comment>
<dbReference type="PANTHER" id="PTHR10615:SF217">
    <property type="entry name" value="HISTONE ACETYLTRANSFERASE"/>
    <property type="match status" value="1"/>
</dbReference>
<evidence type="ECO:0000259" key="10">
    <source>
        <dbReference type="PROSITE" id="PS51726"/>
    </source>
</evidence>
<dbReference type="InterPro" id="IPR019786">
    <property type="entry name" value="Zinc_finger_PHD-type_CS"/>
</dbReference>
<dbReference type="PANTHER" id="PTHR10615">
    <property type="entry name" value="HISTONE ACETYLTRANSFERASE"/>
    <property type="match status" value="1"/>
</dbReference>
<dbReference type="InterPro" id="IPR016181">
    <property type="entry name" value="Acyl_CoA_acyltransferase"/>
</dbReference>
<evidence type="ECO:0000256" key="8">
    <source>
        <dbReference type="PIRSR" id="PIRSR602717-51"/>
    </source>
</evidence>
<dbReference type="EMBL" id="ATCN01000298">
    <property type="protein sequence ID" value="EPR79331.1"/>
    <property type="molecule type" value="Genomic_DNA"/>
</dbReference>
<dbReference type="Gene3D" id="1.10.10.10">
    <property type="entry name" value="Winged helix-like DNA-binding domain superfamily/Winged helix DNA-binding domain"/>
    <property type="match status" value="1"/>
</dbReference>
<dbReference type="Pfam" id="PF01853">
    <property type="entry name" value="MOZ_SAS"/>
    <property type="match status" value="1"/>
</dbReference>
<evidence type="ECO:0000256" key="4">
    <source>
        <dbReference type="ARBA" id="ARBA00022723"/>
    </source>
</evidence>